<dbReference type="Proteomes" id="UP000176544">
    <property type="component" value="Unassembled WGS sequence"/>
</dbReference>
<accession>A0A1G1Z7Q9</accession>
<organism evidence="2 3">
    <name type="scientific">Candidatus Colwellbacteria bacterium RIFCSPLOWO2_02_FULL_45_11</name>
    <dbReference type="NCBI Taxonomy" id="1797692"/>
    <lineage>
        <taxon>Bacteria</taxon>
        <taxon>Candidatus Colwelliibacteriota</taxon>
    </lineage>
</organism>
<dbReference type="PANTHER" id="PTHR34988:SF1">
    <property type="entry name" value="DNA-BINDING PROTEIN"/>
    <property type="match status" value="1"/>
</dbReference>
<dbReference type="EMBL" id="MHJA01000026">
    <property type="protein sequence ID" value="OGY60682.1"/>
    <property type="molecule type" value="Genomic_DNA"/>
</dbReference>
<evidence type="ECO:0000259" key="1">
    <source>
        <dbReference type="PROSITE" id="PS51742"/>
    </source>
</evidence>
<dbReference type="CDD" id="cd11378">
    <property type="entry name" value="DUF296"/>
    <property type="match status" value="1"/>
</dbReference>
<sequence length="129" mass="14101">MKQITKRLELGQDLREEIEKLVKENDVKAGVLLSVVGSLGSANLRMAGGKDKKNWDEDLEIVSGTGTVSVNDCHIHISVSDNDGKVFGGHLSNGCIVRTTAEVVILVFDDVEYVRKPDDTTGYDELEIV</sequence>
<proteinExistence type="predicted"/>
<dbReference type="Gene3D" id="3.30.1330.80">
    <property type="entry name" value="Hypothetical protein, similar to alpha- acetolactate decarboxylase, domain 2"/>
    <property type="match status" value="1"/>
</dbReference>
<evidence type="ECO:0000313" key="2">
    <source>
        <dbReference type="EMBL" id="OGY60682.1"/>
    </source>
</evidence>
<dbReference type="Pfam" id="PF03479">
    <property type="entry name" value="PCC"/>
    <property type="match status" value="1"/>
</dbReference>
<comment type="caution">
    <text evidence="2">The sequence shown here is derived from an EMBL/GenBank/DDBJ whole genome shotgun (WGS) entry which is preliminary data.</text>
</comment>
<dbReference type="AlphaFoldDB" id="A0A1G1Z7Q9"/>
<evidence type="ECO:0000313" key="3">
    <source>
        <dbReference type="Proteomes" id="UP000176544"/>
    </source>
</evidence>
<reference evidence="2 3" key="1">
    <citation type="journal article" date="2016" name="Nat. Commun.">
        <title>Thousands of microbial genomes shed light on interconnected biogeochemical processes in an aquifer system.</title>
        <authorList>
            <person name="Anantharaman K."/>
            <person name="Brown C.T."/>
            <person name="Hug L.A."/>
            <person name="Sharon I."/>
            <person name="Castelle C.J."/>
            <person name="Probst A.J."/>
            <person name="Thomas B.C."/>
            <person name="Singh A."/>
            <person name="Wilkins M.J."/>
            <person name="Karaoz U."/>
            <person name="Brodie E.L."/>
            <person name="Williams K.H."/>
            <person name="Hubbard S.S."/>
            <person name="Banfield J.F."/>
        </authorList>
    </citation>
    <scope>NUCLEOTIDE SEQUENCE [LARGE SCALE GENOMIC DNA]</scope>
</reference>
<dbReference type="PROSITE" id="PS51742">
    <property type="entry name" value="PPC"/>
    <property type="match status" value="1"/>
</dbReference>
<dbReference type="STRING" id="1797692.A3I33_01945"/>
<gene>
    <name evidence="2" type="ORF">A3I33_01945</name>
</gene>
<name>A0A1G1Z7Q9_9BACT</name>
<feature type="domain" description="PPC" evidence="1">
    <location>
        <begin position="1"/>
        <end position="129"/>
    </location>
</feature>
<dbReference type="SUPFAM" id="SSF117856">
    <property type="entry name" value="AF0104/ALDC/Ptd012-like"/>
    <property type="match status" value="1"/>
</dbReference>
<dbReference type="PANTHER" id="PTHR34988">
    <property type="entry name" value="PROTEIN, PUTATIVE-RELATED"/>
    <property type="match status" value="1"/>
</dbReference>
<protein>
    <recommendedName>
        <fullName evidence="1">PPC domain-containing protein</fullName>
    </recommendedName>
</protein>
<dbReference type="InterPro" id="IPR005175">
    <property type="entry name" value="PPC_dom"/>
</dbReference>